<gene>
    <name evidence="3" type="ORF">HCU67_12720</name>
</gene>
<organism evidence="3 4">
    <name type="scientific">Croceivirga thetidis</name>
    <dbReference type="NCBI Taxonomy" id="2721623"/>
    <lineage>
        <taxon>Bacteria</taxon>
        <taxon>Pseudomonadati</taxon>
        <taxon>Bacteroidota</taxon>
        <taxon>Flavobacteriia</taxon>
        <taxon>Flavobacteriales</taxon>
        <taxon>Flavobacteriaceae</taxon>
        <taxon>Croceivirga</taxon>
    </lineage>
</organism>
<keyword evidence="2" id="KW-0472">Membrane</keyword>
<reference evidence="3 4" key="1">
    <citation type="submission" date="2020-04" db="EMBL/GenBank/DDBJ databases">
        <authorList>
            <person name="Yoon J."/>
        </authorList>
    </citation>
    <scope>NUCLEOTIDE SEQUENCE [LARGE SCALE GENOMIC DNA]</scope>
    <source>
        <strain evidence="3 4">DJ-13</strain>
    </source>
</reference>
<keyword evidence="1" id="KW-0175">Coiled coil</keyword>
<keyword evidence="2" id="KW-0812">Transmembrane</keyword>
<feature type="coiled-coil region" evidence="1">
    <location>
        <begin position="41"/>
        <end position="68"/>
    </location>
</feature>
<evidence type="ECO:0000313" key="3">
    <source>
        <dbReference type="EMBL" id="NKI32812.1"/>
    </source>
</evidence>
<dbReference type="RefSeq" id="WP_168552985.1">
    <property type="nucleotide sequence ID" value="NZ_JAAWWL010000002.1"/>
</dbReference>
<dbReference type="InterPro" id="IPR007060">
    <property type="entry name" value="FtsL/DivIC"/>
</dbReference>
<keyword evidence="2" id="KW-1133">Transmembrane helix</keyword>
<accession>A0ABX1GS88</accession>
<feature type="transmembrane region" description="Helical" evidence="2">
    <location>
        <begin position="12"/>
        <end position="32"/>
    </location>
</feature>
<protein>
    <submittedName>
        <fullName evidence="3">Septum formation initiator family protein</fullName>
    </submittedName>
</protein>
<dbReference type="Proteomes" id="UP000718451">
    <property type="component" value="Unassembled WGS sequence"/>
</dbReference>
<name>A0ABX1GS88_9FLAO</name>
<evidence type="ECO:0000313" key="4">
    <source>
        <dbReference type="Proteomes" id="UP000718451"/>
    </source>
</evidence>
<dbReference type="EMBL" id="JAAWWL010000002">
    <property type="protein sequence ID" value="NKI32812.1"/>
    <property type="molecule type" value="Genomic_DNA"/>
</dbReference>
<comment type="caution">
    <text evidence="3">The sequence shown here is derived from an EMBL/GenBank/DDBJ whole genome shotgun (WGS) entry which is preliminary data.</text>
</comment>
<evidence type="ECO:0000256" key="2">
    <source>
        <dbReference type="SAM" id="Phobius"/>
    </source>
</evidence>
<sequence length="110" mass="13306">MNWKELRETKWFAIASSSYFLVSLAFIVWMLFFDTNSFRNHKALQKEIDKLEQQKEFLETEISKDKATLKKLSDPKELEKFARENYYMKKEGEELFLIEYEDSTKTKVED</sequence>
<proteinExistence type="predicted"/>
<dbReference type="Pfam" id="PF04977">
    <property type="entry name" value="DivIC"/>
    <property type="match status" value="1"/>
</dbReference>
<keyword evidence="4" id="KW-1185">Reference proteome</keyword>
<evidence type="ECO:0000256" key="1">
    <source>
        <dbReference type="SAM" id="Coils"/>
    </source>
</evidence>